<accession>A0A134ABH0</accession>
<dbReference type="AlphaFoldDB" id="A0A134ABH0"/>
<reference evidence="7" key="1">
    <citation type="submission" date="2016-01" db="EMBL/GenBank/DDBJ databases">
        <authorList>
            <person name="Mitreva M."/>
            <person name="Pepin K.H."/>
            <person name="Mihindukulasuriya K.A."/>
            <person name="Fulton R."/>
            <person name="Fronick C."/>
            <person name="O'Laughlin M."/>
            <person name="Miner T."/>
            <person name="Herter B."/>
            <person name="Rosa B.A."/>
            <person name="Cordes M."/>
            <person name="Tomlinson C."/>
            <person name="Wollam A."/>
            <person name="Palsikar V.B."/>
            <person name="Mardis E.R."/>
            <person name="Wilson R.K."/>
        </authorList>
    </citation>
    <scope>NUCLEOTIDE SEQUENCE [LARGE SCALE GENOMIC DNA]</scope>
    <source>
        <strain evidence="7">DNF00729</strain>
    </source>
</reference>
<dbReference type="SUPFAM" id="SSF52540">
    <property type="entry name" value="P-loop containing nucleoside triphosphate hydrolases"/>
    <property type="match status" value="1"/>
</dbReference>
<evidence type="ECO:0000256" key="2">
    <source>
        <dbReference type="ARBA" id="ARBA00011322"/>
    </source>
</evidence>
<feature type="coiled-coil region" evidence="4">
    <location>
        <begin position="173"/>
        <end position="274"/>
    </location>
</feature>
<evidence type="ECO:0000313" key="6">
    <source>
        <dbReference type="EMBL" id="KXB65067.1"/>
    </source>
</evidence>
<evidence type="ECO:0000313" key="7">
    <source>
        <dbReference type="Proteomes" id="UP000070442"/>
    </source>
</evidence>
<name>A0A134ABH0_9FIRM</name>
<dbReference type="PATRIC" id="fig|755172.3.peg.1535"/>
<comment type="similarity">
    <text evidence="1">Belongs to the SMC family. SbcC subfamily.</text>
</comment>
<dbReference type="STRING" id="755172.HMPREF1863_01575"/>
<evidence type="ECO:0000256" key="1">
    <source>
        <dbReference type="ARBA" id="ARBA00006930"/>
    </source>
</evidence>
<evidence type="ECO:0000256" key="4">
    <source>
        <dbReference type="SAM" id="Coils"/>
    </source>
</evidence>
<dbReference type="GO" id="GO:0006302">
    <property type="term" value="P:double-strand break repair"/>
    <property type="evidence" value="ECO:0007669"/>
    <property type="project" value="InterPro"/>
</dbReference>
<comment type="subunit">
    <text evidence="2">Heterodimer of SbcC and SbcD.</text>
</comment>
<keyword evidence="4" id="KW-0175">Coiled coil</keyword>
<dbReference type="SUPFAM" id="SSF75712">
    <property type="entry name" value="Rad50 coiled-coil Zn hook"/>
    <property type="match status" value="1"/>
</dbReference>
<dbReference type="InterPro" id="IPR038729">
    <property type="entry name" value="Rad50/SbcC_AAA"/>
</dbReference>
<dbReference type="PANTHER" id="PTHR32114:SF2">
    <property type="entry name" value="ABC TRANSPORTER ABCH.3"/>
    <property type="match status" value="1"/>
</dbReference>
<gene>
    <name evidence="6" type="ORF">HMPREF1863_01575</name>
</gene>
<feature type="domain" description="Rad50/SbcC-type AAA" evidence="5">
    <location>
        <begin position="6"/>
        <end position="225"/>
    </location>
</feature>
<dbReference type="GO" id="GO:0016887">
    <property type="term" value="F:ATP hydrolysis activity"/>
    <property type="evidence" value="ECO:0007669"/>
    <property type="project" value="InterPro"/>
</dbReference>
<dbReference type="RefSeq" id="WP_068369262.1">
    <property type="nucleotide sequence ID" value="NZ_KQ960182.1"/>
</dbReference>
<comment type="caution">
    <text evidence="6">The sequence shown here is derived from an EMBL/GenBank/DDBJ whole genome shotgun (WGS) entry which is preliminary data.</text>
</comment>
<dbReference type="Proteomes" id="UP000070442">
    <property type="component" value="Unassembled WGS sequence"/>
</dbReference>
<dbReference type="Pfam" id="PF13476">
    <property type="entry name" value="AAA_23"/>
    <property type="match status" value="1"/>
</dbReference>
<proteinExistence type="inferred from homology"/>
<keyword evidence="7" id="KW-1185">Reference proteome</keyword>
<evidence type="ECO:0000259" key="5">
    <source>
        <dbReference type="Pfam" id="PF13476"/>
    </source>
</evidence>
<dbReference type="Gene3D" id="3.40.50.300">
    <property type="entry name" value="P-loop containing nucleotide triphosphate hydrolases"/>
    <property type="match status" value="1"/>
</dbReference>
<dbReference type="EMBL" id="LSDG01000045">
    <property type="protein sequence ID" value="KXB65067.1"/>
    <property type="molecule type" value="Genomic_DNA"/>
</dbReference>
<dbReference type="OrthoDB" id="267455at2"/>
<sequence>MKYIEKIILKNFQSHDYTELDLSRGVNVIVGPSDSGKTAIMRALRWNLFNEPSGVDFVREGESEVSVTIRFQDRVEIVRLRSKSKNQYILREPDEEEVIFEGFGTYVPQEIREVTGIYKVMLDDKKSLPLNFSDQLEGPFLLQETDAYKAQAIGRMVGVDVLDEAMRNTLRDKKQLSTQKDLIESEIEQTEKSLEVFHSLDEKLNRREKLNAYLHKLKTMQNRLEEAKRHMQRFQNIKDERGKVVSVLREYDHLDAIKEQLLLLESKARRYTQDRLLMDSYIQNRREHADTKNLIGQLGDGATLDELFRSLYLNNERLTTIQPLHHAYQRLRDDLNTTKNTLNRLSSIDEYRGEELLANFAIFKERQEILRNYRELQDRLRRGREFMNQFKSIDRVGEILVQSEKEKENIKIFNVVLASWKELSIEQDNCKKVLTEAQTQTQNALDEYMSALSRAGTCPLCRQPIDEEHLTAIKKSLED</sequence>
<organism evidence="6 7">
    <name type="scientific">Aedoeadaptatus coxii</name>
    <dbReference type="NCBI Taxonomy" id="755172"/>
    <lineage>
        <taxon>Bacteria</taxon>
        <taxon>Bacillati</taxon>
        <taxon>Bacillota</taxon>
        <taxon>Tissierellia</taxon>
        <taxon>Tissierellales</taxon>
        <taxon>Peptoniphilaceae</taxon>
        <taxon>Aedoeadaptatus</taxon>
    </lineage>
</organism>
<protein>
    <recommendedName>
        <fullName evidence="3">Nuclease SbcCD subunit C</fullName>
    </recommendedName>
</protein>
<evidence type="ECO:0000256" key="3">
    <source>
        <dbReference type="ARBA" id="ARBA00013368"/>
    </source>
</evidence>
<dbReference type="PANTHER" id="PTHR32114">
    <property type="entry name" value="ABC TRANSPORTER ABCH.3"/>
    <property type="match status" value="1"/>
</dbReference>
<dbReference type="InterPro" id="IPR027417">
    <property type="entry name" value="P-loop_NTPase"/>
</dbReference>